<dbReference type="GO" id="GO:0005524">
    <property type="term" value="F:ATP binding"/>
    <property type="evidence" value="ECO:0007669"/>
    <property type="project" value="UniProtKB-KW"/>
</dbReference>
<dbReference type="SMART" id="SM00382">
    <property type="entry name" value="AAA"/>
    <property type="match status" value="1"/>
</dbReference>
<proteinExistence type="predicted"/>
<evidence type="ECO:0000256" key="3">
    <source>
        <dbReference type="ARBA" id="ARBA00022840"/>
    </source>
</evidence>
<name>A0A557RFC2_9GAMM</name>
<comment type="caution">
    <text evidence="5">The sequence shown here is derived from an EMBL/GenBank/DDBJ whole genome shotgun (WGS) entry which is preliminary data.</text>
</comment>
<dbReference type="InterPro" id="IPR003593">
    <property type="entry name" value="AAA+_ATPase"/>
</dbReference>
<evidence type="ECO:0000259" key="4">
    <source>
        <dbReference type="PROSITE" id="PS50893"/>
    </source>
</evidence>
<dbReference type="EMBL" id="VMKP01000004">
    <property type="protein sequence ID" value="TVO63856.1"/>
    <property type="molecule type" value="Genomic_DNA"/>
</dbReference>
<keyword evidence="1" id="KW-0813">Transport</keyword>
<evidence type="ECO:0000256" key="2">
    <source>
        <dbReference type="ARBA" id="ARBA00022741"/>
    </source>
</evidence>
<evidence type="ECO:0000313" key="6">
    <source>
        <dbReference type="Proteomes" id="UP000316688"/>
    </source>
</evidence>
<dbReference type="Pfam" id="PF00005">
    <property type="entry name" value="ABC_tran"/>
    <property type="match status" value="1"/>
</dbReference>
<dbReference type="PROSITE" id="PS50893">
    <property type="entry name" value="ABC_TRANSPORTER_2"/>
    <property type="match status" value="1"/>
</dbReference>
<reference evidence="5 6" key="1">
    <citation type="submission" date="2019-07" db="EMBL/GenBank/DDBJ databases">
        <title>Reclasification of Spiribacter aquaticus.</title>
        <authorList>
            <person name="Leon M.J."/>
            <person name="Sanchez-Porro C."/>
            <person name="Ventosa A."/>
        </authorList>
    </citation>
    <scope>NUCLEOTIDE SEQUENCE [LARGE SCALE GENOMIC DNA]</scope>
    <source>
        <strain evidence="5 6">SP30</strain>
    </source>
</reference>
<dbReference type="InterPro" id="IPR027417">
    <property type="entry name" value="P-loop_NTPase"/>
</dbReference>
<dbReference type="InterPro" id="IPR050093">
    <property type="entry name" value="ABC_SmlMolc_Importer"/>
</dbReference>
<dbReference type="GO" id="GO:0016887">
    <property type="term" value="F:ATP hydrolysis activity"/>
    <property type="evidence" value="ECO:0007669"/>
    <property type="project" value="InterPro"/>
</dbReference>
<dbReference type="InterPro" id="IPR003439">
    <property type="entry name" value="ABC_transporter-like_ATP-bd"/>
</dbReference>
<protein>
    <submittedName>
        <fullName evidence="5">ATP-binding cassette domain-containing protein</fullName>
    </submittedName>
</protein>
<dbReference type="Gene3D" id="3.40.50.300">
    <property type="entry name" value="P-loop containing nucleotide triphosphate hydrolases"/>
    <property type="match status" value="1"/>
</dbReference>
<dbReference type="RefSeq" id="WP_144348372.1">
    <property type="nucleotide sequence ID" value="NZ_VMKP01000004.1"/>
</dbReference>
<keyword evidence="2" id="KW-0547">Nucleotide-binding</keyword>
<keyword evidence="3 5" id="KW-0067">ATP-binding</keyword>
<accession>A0A557RFC2</accession>
<dbReference type="SUPFAM" id="SSF52540">
    <property type="entry name" value="P-loop containing nucleoside triphosphate hydrolases"/>
    <property type="match status" value="1"/>
</dbReference>
<dbReference type="PANTHER" id="PTHR42781">
    <property type="entry name" value="SPERMIDINE/PUTRESCINE IMPORT ATP-BINDING PROTEIN POTA"/>
    <property type="match status" value="1"/>
</dbReference>
<evidence type="ECO:0000313" key="5">
    <source>
        <dbReference type="EMBL" id="TVO63856.1"/>
    </source>
</evidence>
<keyword evidence="6" id="KW-1185">Reference proteome</keyword>
<sequence>MPLAIDSLAIRAPSGEPLFAPLTIQVEAGSVTTVMGPSGVGKTTLLQGIAGHLPAGFALTGHLALNGRPLNGLPAEQRRIGMMFQDAGLFPHLSVGDNLAFGLRATVRGRRARARVVDEALSTAGLEGMGDRDPATLSGGQRARAALMQSLLAEPEAILLDEPFSRLDQALRNGIRGFVLDHIRARSIPALLVTHDPADAQAAGGPMIPLDPAGVVNT</sequence>
<dbReference type="AlphaFoldDB" id="A0A557RFC2"/>
<organism evidence="5 6">
    <name type="scientific">Spiribacter aquaticus</name>
    <dbReference type="NCBI Taxonomy" id="1935996"/>
    <lineage>
        <taxon>Bacteria</taxon>
        <taxon>Pseudomonadati</taxon>
        <taxon>Pseudomonadota</taxon>
        <taxon>Gammaproteobacteria</taxon>
        <taxon>Chromatiales</taxon>
        <taxon>Ectothiorhodospiraceae</taxon>
        <taxon>Spiribacter</taxon>
    </lineage>
</organism>
<dbReference type="PANTHER" id="PTHR42781:SF4">
    <property type="entry name" value="SPERMIDINE_PUTRESCINE IMPORT ATP-BINDING PROTEIN POTA"/>
    <property type="match status" value="1"/>
</dbReference>
<gene>
    <name evidence="5" type="ORF">FPL11_09380</name>
</gene>
<dbReference type="Proteomes" id="UP000316688">
    <property type="component" value="Unassembled WGS sequence"/>
</dbReference>
<feature type="domain" description="ABC transporter" evidence="4">
    <location>
        <begin position="3"/>
        <end position="218"/>
    </location>
</feature>
<evidence type="ECO:0000256" key="1">
    <source>
        <dbReference type="ARBA" id="ARBA00022448"/>
    </source>
</evidence>